<dbReference type="Pfam" id="PF07714">
    <property type="entry name" value="PK_Tyr_Ser-Thr"/>
    <property type="match status" value="1"/>
</dbReference>
<keyword evidence="13" id="KW-1015">Disulfide bond</keyword>
<evidence type="ECO:0000256" key="15">
    <source>
        <dbReference type="ARBA" id="ARBA00023180"/>
    </source>
</evidence>
<keyword evidence="8" id="KW-0547">Nucleotide-binding</keyword>
<evidence type="ECO:0000256" key="9">
    <source>
        <dbReference type="ARBA" id="ARBA00022777"/>
    </source>
</evidence>
<dbReference type="SMART" id="SM00220">
    <property type="entry name" value="S_TKc"/>
    <property type="match status" value="1"/>
</dbReference>
<dbReference type="PROSITE" id="PS50011">
    <property type="entry name" value="PROTEIN_KINASE_DOM"/>
    <property type="match status" value="1"/>
</dbReference>
<keyword evidence="9" id="KW-0418">Kinase</keyword>
<feature type="transmembrane region" description="Helical" evidence="18">
    <location>
        <begin position="74"/>
        <end position="97"/>
    </location>
</feature>
<dbReference type="Proteomes" id="UP001281410">
    <property type="component" value="Unassembled WGS sequence"/>
</dbReference>
<organism evidence="21 22">
    <name type="scientific">Dipteronia sinensis</name>
    <dbReference type="NCBI Taxonomy" id="43782"/>
    <lineage>
        <taxon>Eukaryota</taxon>
        <taxon>Viridiplantae</taxon>
        <taxon>Streptophyta</taxon>
        <taxon>Embryophyta</taxon>
        <taxon>Tracheophyta</taxon>
        <taxon>Spermatophyta</taxon>
        <taxon>Magnoliopsida</taxon>
        <taxon>eudicotyledons</taxon>
        <taxon>Gunneridae</taxon>
        <taxon>Pentapetalae</taxon>
        <taxon>rosids</taxon>
        <taxon>malvids</taxon>
        <taxon>Sapindales</taxon>
        <taxon>Sapindaceae</taxon>
        <taxon>Hippocastanoideae</taxon>
        <taxon>Acereae</taxon>
        <taxon>Dipteronia</taxon>
    </lineage>
</organism>
<comment type="caution">
    <text evidence="21">The sequence shown here is derived from an EMBL/GenBank/DDBJ whole genome shotgun (WGS) entry which is preliminary data.</text>
</comment>
<dbReference type="PANTHER" id="PTHR27002">
    <property type="entry name" value="RECEPTOR-LIKE SERINE/THREONINE-PROTEIN KINASE SD1-8"/>
    <property type="match status" value="1"/>
</dbReference>
<comment type="catalytic activity">
    <reaction evidence="16">
        <text>L-threonyl-[protein] + ATP = O-phospho-L-threonyl-[protein] + ADP + H(+)</text>
        <dbReference type="Rhea" id="RHEA:46608"/>
        <dbReference type="Rhea" id="RHEA-COMP:11060"/>
        <dbReference type="Rhea" id="RHEA-COMP:11605"/>
        <dbReference type="ChEBI" id="CHEBI:15378"/>
        <dbReference type="ChEBI" id="CHEBI:30013"/>
        <dbReference type="ChEBI" id="CHEBI:30616"/>
        <dbReference type="ChEBI" id="CHEBI:61977"/>
        <dbReference type="ChEBI" id="CHEBI:456216"/>
        <dbReference type="EC" id="2.7.11.1"/>
    </reaction>
</comment>
<accession>A0AAD9ZQ57</accession>
<keyword evidence="7" id="KW-0677">Repeat</keyword>
<name>A0AAD9ZQ57_9ROSI</name>
<evidence type="ECO:0000256" key="16">
    <source>
        <dbReference type="ARBA" id="ARBA00047899"/>
    </source>
</evidence>
<keyword evidence="15" id="KW-0325">Glycoprotein</keyword>
<gene>
    <name evidence="21" type="ORF">Dsin_027846</name>
</gene>
<dbReference type="InterPro" id="IPR001245">
    <property type="entry name" value="Ser-Thr/Tyr_kinase_cat_dom"/>
</dbReference>
<dbReference type="CDD" id="cd14066">
    <property type="entry name" value="STKc_IRAK"/>
    <property type="match status" value="1"/>
</dbReference>
<keyword evidence="22" id="KW-1185">Reference proteome</keyword>
<evidence type="ECO:0000313" key="22">
    <source>
        <dbReference type="Proteomes" id="UP001281410"/>
    </source>
</evidence>
<evidence type="ECO:0000256" key="7">
    <source>
        <dbReference type="ARBA" id="ARBA00022737"/>
    </source>
</evidence>
<evidence type="ECO:0000256" key="2">
    <source>
        <dbReference type="ARBA" id="ARBA00012513"/>
    </source>
</evidence>
<dbReference type="InterPro" id="IPR008271">
    <property type="entry name" value="Ser/Thr_kinase_AS"/>
</dbReference>
<dbReference type="GO" id="GO:0005524">
    <property type="term" value="F:ATP binding"/>
    <property type="evidence" value="ECO:0007669"/>
    <property type="project" value="UniProtKB-KW"/>
</dbReference>
<evidence type="ECO:0000256" key="11">
    <source>
        <dbReference type="ARBA" id="ARBA00022989"/>
    </source>
</evidence>
<evidence type="ECO:0000256" key="8">
    <source>
        <dbReference type="ARBA" id="ARBA00022741"/>
    </source>
</evidence>
<keyword evidence="14" id="KW-0675">Receptor</keyword>
<evidence type="ECO:0000256" key="12">
    <source>
        <dbReference type="ARBA" id="ARBA00023136"/>
    </source>
</evidence>
<dbReference type="Gene3D" id="3.30.200.20">
    <property type="entry name" value="Phosphorylase Kinase, domain 1"/>
    <property type="match status" value="1"/>
</dbReference>
<keyword evidence="4" id="KW-0808">Transferase</keyword>
<dbReference type="SUPFAM" id="SSF56112">
    <property type="entry name" value="Protein kinase-like (PK-like)"/>
    <property type="match status" value="1"/>
</dbReference>
<evidence type="ECO:0000256" key="14">
    <source>
        <dbReference type="ARBA" id="ARBA00023170"/>
    </source>
</evidence>
<dbReference type="InterPro" id="IPR011009">
    <property type="entry name" value="Kinase-like_dom_sf"/>
</dbReference>
<evidence type="ECO:0000256" key="5">
    <source>
        <dbReference type="ARBA" id="ARBA00022692"/>
    </source>
</evidence>
<evidence type="ECO:0000256" key="13">
    <source>
        <dbReference type="ARBA" id="ARBA00023157"/>
    </source>
</evidence>
<dbReference type="GO" id="GO:0004674">
    <property type="term" value="F:protein serine/threonine kinase activity"/>
    <property type="evidence" value="ECO:0007669"/>
    <property type="project" value="UniProtKB-KW"/>
</dbReference>
<dbReference type="Gene3D" id="1.10.510.10">
    <property type="entry name" value="Transferase(Phosphotransferase) domain 1"/>
    <property type="match status" value="1"/>
</dbReference>
<proteinExistence type="predicted"/>
<keyword evidence="3" id="KW-0723">Serine/threonine-protein kinase</keyword>
<dbReference type="EMBL" id="JANJYJ010000009">
    <property type="protein sequence ID" value="KAK3188285.1"/>
    <property type="molecule type" value="Genomic_DNA"/>
</dbReference>
<dbReference type="AlphaFoldDB" id="A0AAD9ZQ57"/>
<dbReference type="GO" id="GO:0005886">
    <property type="term" value="C:plasma membrane"/>
    <property type="evidence" value="ECO:0007669"/>
    <property type="project" value="TreeGrafter"/>
</dbReference>
<reference evidence="21" key="1">
    <citation type="journal article" date="2023" name="Plant J.">
        <title>Genome sequences and population genomics provide insights into the demographic history, inbreeding, and mutation load of two 'living fossil' tree species of Dipteronia.</title>
        <authorList>
            <person name="Feng Y."/>
            <person name="Comes H.P."/>
            <person name="Chen J."/>
            <person name="Zhu S."/>
            <person name="Lu R."/>
            <person name="Zhang X."/>
            <person name="Li P."/>
            <person name="Qiu J."/>
            <person name="Olsen K.M."/>
            <person name="Qiu Y."/>
        </authorList>
    </citation>
    <scope>NUCLEOTIDE SEQUENCE</scope>
    <source>
        <strain evidence="21">NBL</strain>
    </source>
</reference>
<protein>
    <recommendedName>
        <fullName evidence="2">non-specific serine/threonine protein kinase</fullName>
        <ecNumber evidence="2">2.7.11.1</ecNumber>
    </recommendedName>
</protein>
<evidence type="ECO:0000256" key="3">
    <source>
        <dbReference type="ARBA" id="ARBA00022527"/>
    </source>
</evidence>
<keyword evidence="12 18" id="KW-0472">Membrane</keyword>
<dbReference type="PROSITE" id="PS00108">
    <property type="entry name" value="PROTEIN_KINASE_ST"/>
    <property type="match status" value="1"/>
</dbReference>
<keyword evidence="6 19" id="KW-0732">Signal</keyword>
<dbReference type="FunFam" id="1.10.510.10:FF:000129">
    <property type="entry name" value="cysteine-rich receptor-like protein kinase 10"/>
    <property type="match status" value="1"/>
</dbReference>
<keyword evidence="11 18" id="KW-1133">Transmembrane helix</keyword>
<keyword evidence="10" id="KW-0067">ATP-binding</keyword>
<feature type="signal peptide" evidence="19">
    <location>
        <begin position="1"/>
        <end position="35"/>
    </location>
</feature>
<dbReference type="InterPro" id="IPR000719">
    <property type="entry name" value="Prot_kinase_dom"/>
</dbReference>
<feature type="domain" description="Protein kinase" evidence="20">
    <location>
        <begin position="199"/>
        <end position="480"/>
    </location>
</feature>
<dbReference type="PANTHER" id="PTHR27002:SF814">
    <property type="entry name" value="CYSTEINE-RICH RECEPTOR-LIKE PROTEIN KINASE 10"/>
    <property type="match status" value="1"/>
</dbReference>
<evidence type="ECO:0000256" key="18">
    <source>
        <dbReference type="SAM" id="Phobius"/>
    </source>
</evidence>
<evidence type="ECO:0000256" key="17">
    <source>
        <dbReference type="ARBA" id="ARBA00048679"/>
    </source>
</evidence>
<evidence type="ECO:0000256" key="19">
    <source>
        <dbReference type="SAM" id="SignalP"/>
    </source>
</evidence>
<evidence type="ECO:0000256" key="10">
    <source>
        <dbReference type="ARBA" id="ARBA00022840"/>
    </source>
</evidence>
<keyword evidence="5 18" id="KW-0812">Transmembrane</keyword>
<sequence length="507" mass="57721">MAIAAVLSSASTTNIRWFLWLFYLLSLFMSQSCLADDPQFKFHRGLILSRKLCPSCKPYPFFRNSPIVAARESIAWIPVRASISAAAVMVLLCSFLWHMNRRNHLYEEELQENGQDQTGNILGSREGTTGNVDDYTDDTFEEGNLQVECPDLSLFPLDLIRKVTKYFSIEKKIGNQVVVETQDLPLFPLDVISKATQHFSVENKLGEGGFGPVYKGILGDGKEIAVKRLSKTSRQGIEEFEKEVTLLCKLQHENVVRLLGCCTERNELILIFEYIPNKSLHDVLFDSRTGRVLEWKTRISIINGIAQGLLYLHEALQLIIIHRDLKLRNVLLDNAMNPKISDFGLAIIFDAYQFEATTCRIVGTLGYMAPEYMMHGQYSVKTDVYSFGVLLLEIISGRKNTYYSYDEFLQDYIWKLWCEGQSLDELVDPAVVQSCDRIELMRCIHIGLLCVQKNPADRPTMSSIVIMLTSDDMNLPQPNIPAFYRSTDTKDISISINELTLSIEFPR</sequence>
<comment type="subcellular location">
    <subcellularLocation>
        <location evidence="1">Membrane</location>
        <topology evidence="1">Single-pass membrane protein</topology>
    </subcellularLocation>
</comment>
<dbReference type="GO" id="GO:0006950">
    <property type="term" value="P:response to stress"/>
    <property type="evidence" value="ECO:0007669"/>
    <property type="project" value="UniProtKB-ARBA"/>
</dbReference>
<dbReference type="EC" id="2.7.11.1" evidence="2"/>
<evidence type="ECO:0000256" key="1">
    <source>
        <dbReference type="ARBA" id="ARBA00004167"/>
    </source>
</evidence>
<evidence type="ECO:0000256" key="6">
    <source>
        <dbReference type="ARBA" id="ARBA00022729"/>
    </source>
</evidence>
<comment type="catalytic activity">
    <reaction evidence="17">
        <text>L-seryl-[protein] + ATP = O-phospho-L-seryl-[protein] + ADP + H(+)</text>
        <dbReference type="Rhea" id="RHEA:17989"/>
        <dbReference type="Rhea" id="RHEA-COMP:9863"/>
        <dbReference type="Rhea" id="RHEA-COMP:11604"/>
        <dbReference type="ChEBI" id="CHEBI:15378"/>
        <dbReference type="ChEBI" id="CHEBI:29999"/>
        <dbReference type="ChEBI" id="CHEBI:30616"/>
        <dbReference type="ChEBI" id="CHEBI:83421"/>
        <dbReference type="ChEBI" id="CHEBI:456216"/>
        <dbReference type="EC" id="2.7.11.1"/>
    </reaction>
</comment>
<feature type="chain" id="PRO_5042223731" description="non-specific serine/threonine protein kinase" evidence="19">
    <location>
        <begin position="36"/>
        <end position="507"/>
    </location>
</feature>
<dbReference type="FunFam" id="3.30.200.20:FF:000195">
    <property type="entry name" value="G-type lectin S-receptor-like serine/threonine-protein kinase"/>
    <property type="match status" value="1"/>
</dbReference>
<evidence type="ECO:0000256" key="4">
    <source>
        <dbReference type="ARBA" id="ARBA00022679"/>
    </source>
</evidence>
<evidence type="ECO:0000259" key="20">
    <source>
        <dbReference type="PROSITE" id="PS50011"/>
    </source>
</evidence>
<evidence type="ECO:0000313" key="21">
    <source>
        <dbReference type="EMBL" id="KAK3188285.1"/>
    </source>
</evidence>